<keyword evidence="3" id="KW-0812">Transmembrane</keyword>
<evidence type="ECO:0000256" key="2">
    <source>
        <dbReference type="ARBA" id="ARBA00023157"/>
    </source>
</evidence>
<protein>
    <recommendedName>
        <fullName evidence="4">EGF-like domain-containing protein</fullName>
    </recommendedName>
</protein>
<sequence>MHASEQGKGSPSFGRQDLYVRMHASDLGAIAEHKVKIAAEVLSAILVVCGMFLLARYIDKVRARKGFEGSNITAFGHWKSRTKKLESPNEPSLGDYTWQITLYNYPESIVWKGSEKNYRTGLWNGLGYSGAPELKPNPLFNFEFVSNKDEVYYNCYLKNEFAKSRVVVDQTNGYTRNRYVCNSGTQSWEVFMSEPRDNCDRDDLCGAYGNCIIGESPVCKCLKGFKLKGNFMDCDCFKWFGDLNDIREFQDGGQDLCVRMHASELVVCCANIKCEGANGEDEVKIALEVLAVIFVICGMLLLAH</sequence>
<evidence type="ECO:0000256" key="3">
    <source>
        <dbReference type="SAM" id="Phobius"/>
    </source>
</evidence>
<reference evidence="5" key="1">
    <citation type="journal article" date="2021" name="Front. Plant Sci.">
        <title>Chromosome-Scale Genome Assembly for Chinese Sour Jujube and Insights Into Its Genome Evolution and Domestication Signature.</title>
        <authorList>
            <person name="Shen L.-Y."/>
            <person name="Luo H."/>
            <person name="Wang X.-L."/>
            <person name="Wang X.-M."/>
            <person name="Qiu X.-J."/>
            <person name="Liu H."/>
            <person name="Zhou S.-S."/>
            <person name="Jia K.-H."/>
            <person name="Nie S."/>
            <person name="Bao Y.-T."/>
            <person name="Zhang R.-G."/>
            <person name="Yun Q.-Z."/>
            <person name="Chai Y.-H."/>
            <person name="Lu J.-Y."/>
            <person name="Li Y."/>
            <person name="Zhao S.-W."/>
            <person name="Mao J.-F."/>
            <person name="Jia S.-G."/>
            <person name="Mao Y.-M."/>
        </authorList>
    </citation>
    <scope>NUCLEOTIDE SEQUENCE</scope>
    <source>
        <strain evidence="5">AT0</strain>
        <tissue evidence="5">Leaf</tissue>
    </source>
</reference>
<name>A0A978W3M9_ZIZJJ</name>
<dbReference type="PANTHER" id="PTHR32444:SF234">
    <property type="entry name" value="RECEPTOR-LIKE SERINE_THREONINE-PROTEIN KINASE"/>
    <property type="match status" value="1"/>
</dbReference>
<keyword evidence="1" id="KW-0732">Signal</keyword>
<accession>A0A978W3M9</accession>
<evidence type="ECO:0000256" key="1">
    <source>
        <dbReference type="ARBA" id="ARBA00022729"/>
    </source>
</evidence>
<gene>
    <name evidence="5" type="ORF">FEM48_Zijuj01G0214000</name>
</gene>
<keyword evidence="2" id="KW-1015">Disulfide bond</keyword>
<dbReference type="Proteomes" id="UP000813462">
    <property type="component" value="Unassembled WGS sequence"/>
</dbReference>
<feature type="transmembrane region" description="Helical" evidence="3">
    <location>
        <begin position="285"/>
        <end position="303"/>
    </location>
</feature>
<dbReference type="PANTHER" id="PTHR32444">
    <property type="entry name" value="BULB-TYPE LECTIN DOMAIN-CONTAINING PROTEIN"/>
    <property type="match status" value="1"/>
</dbReference>
<keyword evidence="3" id="KW-0472">Membrane</keyword>
<dbReference type="PROSITE" id="PS01186">
    <property type="entry name" value="EGF_2"/>
    <property type="match status" value="1"/>
</dbReference>
<evidence type="ECO:0000313" key="5">
    <source>
        <dbReference type="EMBL" id="KAH7546563.1"/>
    </source>
</evidence>
<comment type="caution">
    <text evidence="5">The sequence shown here is derived from an EMBL/GenBank/DDBJ whole genome shotgun (WGS) entry which is preliminary data.</text>
</comment>
<dbReference type="Pfam" id="PF00954">
    <property type="entry name" value="S_locus_glycop"/>
    <property type="match status" value="1"/>
</dbReference>
<dbReference type="InterPro" id="IPR000742">
    <property type="entry name" value="EGF"/>
</dbReference>
<evidence type="ECO:0000259" key="4">
    <source>
        <dbReference type="PROSITE" id="PS01186"/>
    </source>
</evidence>
<dbReference type="EMBL" id="JAEACU010000001">
    <property type="protein sequence ID" value="KAH7546563.1"/>
    <property type="molecule type" value="Genomic_DNA"/>
</dbReference>
<dbReference type="AlphaFoldDB" id="A0A978W3M9"/>
<dbReference type="InterPro" id="IPR000858">
    <property type="entry name" value="S_locus_glycoprot_dom"/>
</dbReference>
<keyword evidence="3" id="KW-1133">Transmembrane helix</keyword>
<feature type="domain" description="EGF-like" evidence="4">
    <location>
        <begin position="219"/>
        <end position="234"/>
    </location>
</feature>
<organism evidence="5 6">
    <name type="scientific">Ziziphus jujuba var. spinosa</name>
    <dbReference type="NCBI Taxonomy" id="714518"/>
    <lineage>
        <taxon>Eukaryota</taxon>
        <taxon>Viridiplantae</taxon>
        <taxon>Streptophyta</taxon>
        <taxon>Embryophyta</taxon>
        <taxon>Tracheophyta</taxon>
        <taxon>Spermatophyta</taxon>
        <taxon>Magnoliopsida</taxon>
        <taxon>eudicotyledons</taxon>
        <taxon>Gunneridae</taxon>
        <taxon>Pentapetalae</taxon>
        <taxon>rosids</taxon>
        <taxon>fabids</taxon>
        <taxon>Rosales</taxon>
        <taxon>Rhamnaceae</taxon>
        <taxon>Paliureae</taxon>
        <taxon>Ziziphus</taxon>
    </lineage>
</organism>
<feature type="transmembrane region" description="Helical" evidence="3">
    <location>
        <begin position="37"/>
        <end position="55"/>
    </location>
</feature>
<evidence type="ECO:0000313" key="6">
    <source>
        <dbReference type="Proteomes" id="UP000813462"/>
    </source>
</evidence>
<dbReference type="GO" id="GO:0048544">
    <property type="term" value="P:recognition of pollen"/>
    <property type="evidence" value="ECO:0007669"/>
    <property type="project" value="InterPro"/>
</dbReference>
<proteinExistence type="predicted"/>